<evidence type="ECO:0000313" key="4">
    <source>
        <dbReference type="EMBL" id="GGO66892.1"/>
    </source>
</evidence>
<gene>
    <name evidence="4" type="primary">aglE</name>
    <name evidence="4" type="ORF">GCM10010910_27370</name>
</gene>
<dbReference type="EMBL" id="BMMQ01000010">
    <property type="protein sequence ID" value="GGO66892.1"/>
    <property type="molecule type" value="Genomic_DNA"/>
</dbReference>
<dbReference type="Gene3D" id="3.40.190.10">
    <property type="entry name" value="Periplasmic binding protein-like II"/>
    <property type="match status" value="2"/>
</dbReference>
<evidence type="ECO:0000256" key="3">
    <source>
        <dbReference type="SAM" id="SignalP"/>
    </source>
</evidence>
<feature type="chain" id="PRO_5045357887" evidence="3">
    <location>
        <begin position="25"/>
        <end position="461"/>
    </location>
</feature>
<sequence>MTTITMRRAGASLAGGLVAVLALAGCAGDDLGGPAGGGSNGGDNGGGSGADCAPYEAYGTFEGDTVTISSTIEGTEGEMLEQSWADFAACTGITIEHNPSNDFESQIFVQVEGGNAPDLAIFPQPGLLGRMVEGDYLKPLGDDALAAAQANYSEDWLSYGNVDGTQYGIPIQGSAKSFVWYSPSVFEENGYEIPTTWDEMMALSDQISADHGSDSVKPWCSGIESGGATGWPATDFMEDMVLREAGPDVYDQWVNHEIPFDDPQIVASLERAGSILQNEDYVNGGIGDSRSIATTPWADAGLQVLDGNCFLFRAASFFEAQLPEGTDVGPDGDIFAFYLPADTAEEKPLLIAGDYLAPFSDTPAAQALEAYLASPEWANTRMEIGGMVSPNSGADPEKASSDVLRLTIDLFQDEGATARFDGSDLMPSQVGAGSFWSELTNWIDGQQTAAEALAKVESSWP</sequence>
<dbReference type="PANTHER" id="PTHR43649:SF29">
    <property type="entry name" value="OSMOPROTECTIVE COMPOUNDS-BINDING PROTEIN GGTB"/>
    <property type="match status" value="1"/>
</dbReference>
<dbReference type="InterPro" id="IPR050490">
    <property type="entry name" value="Bact_solute-bd_prot1"/>
</dbReference>
<dbReference type="Proteomes" id="UP000638043">
    <property type="component" value="Unassembled WGS sequence"/>
</dbReference>
<comment type="similarity">
    <text evidence="1">Belongs to the bacterial solute-binding protein 1 family.</text>
</comment>
<feature type="signal peptide" evidence="3">
    <location>
        <begin position="1"/>
        <end position="24"/>
    </location>
</feature>
<keyword evidence="5" id="KW-1185">Reference proteome</keyword>
<organism evidence="4 5">
    <name type="scientific">Microbacterium nanhaiense</name>
    <dbReference type="NCBI Taxonomy" id="1301026"/>
    <lineage>
        <taxon>Bacteria</taxon>
        <taxon>Bacillati</taxon>
        <taxon>Actinomycetota</taxon>
        <taxon>Actinomycetes</taxon>
        <taxon>Micrococcales</taxon>
        <taxon>Microbacteriaceae</taxon>
        <taxon>Microbacterium</taxon>
    </lineage>
</organism>
<dbReference type="RefSeq" id="WP_229661331.1">
    <property type="nucleotide sequence ID" value="NZ_BMMQ01000010.1"/>
</dbReference>
<dbReference type="PROSITE" id="PS51257">
    <property type="entry name" value="PROKAR_LIPOPROTEIN"/>
    <property type="match status" value="1"/>
</dbReference>
<name>A0ABQ2N3A0_9MICO</name>
<keyword evidence="3" id="KW-0732">Signal</keyword>
<evidence type="ECO:0000256" key="2">
    <source>
        <dbReference type="ARBA" id="ARBA00022448"/>
    </source>
</evidence>
<dbReference type="InterPro" id="IPR006059">
    <property type="entry name" value="SBP"/>
</dbReference>
<dbReference type="SUPFAM" id="SSF53850">
    <property type="entry name" value="Periplasmic binding protein-like II"/>
    <property type="match status" value="1"/>
</dbReference>
<accession>A0ABQ2N3A0</accession>
<comment type="caution">
    <text evidence="4">The sequence shown here is derived from an EMBL/GenBank/DDBJ whole genome shotgun (WGS) entry which is preliminary data.</text>
</comment>
<evidence type="ECO:0000256" key="1">
    <source>
        <dbReference type="ARBA" id="ARBA00008520"/>
    </source>
</evidence>
<keyword evidence="2" id="KW-0813">Transport</keyword>
<reference evidence="5" key="1">
    <citation type="journal article" date="2019" name="Int. J. Syst. Evol. Microbiol.">
        <title>The Global Catalogue of Microorganisms (GCM) 10K type strain sequencing project: providing services to taxonomists for standard genome sequencing and annotation.</title>
        <authorList>
            <consortium name="The Broad Institute Genomics Platform"/>
            <consortium name="The Broad Institute Genome Sequencing Center for Infectious Disease"/>
            <person name="Wu L."/>
            <person name="Ma J."/>
        </authorList>
    </citation>
    <scope>NUCLEOTIDE SEQUENCE [LARGE SCALE GENOMIC DNA]</scope>
    <source>
        <strain evidence="5">CGMCC 4.7181</strain>
    </source>
</reference>
<dbReference type="PANTHER" id="PTHR43649">
    <property type="entry name" value="ARABINOSE-BINDING PROTEIN-RELATED"/>
    <property type="match status" value="1"/>
</dbReference>
<proteinExistence type="inferred from homology"/>
<evidence type="ECO:0000313" key="5">
    <source>
        <dbReference type="Proteomes" id="UP000638043"/>
    </source>
</evidence>
<protein>
    <submittedName>
        <fullName evidence="4">Alpha-glucoside ABC transporter substrate-binding protein</fullName>
    </submittedName>
</protein>
<dbReference type="Pfam" id="PF01547">
    <property type="entry name" value="SBP_bac_1"/>
    <property type="match status" value="1"/>
</dbReference>